<dbReference type="PANTHER" id="PTHR20959:SF1">
    <property type="entry name" value="TRANSPORT AND GOLGI ORGANIZATION PROTEIN 6 HOMOLOG"/>
    <property type="match status" value="1"/>
</dbReference>
<dbReference type="EMBL" id="VZTI01001781">
    <property type="protein sequence ID" value="NXB59361.1"/>
    <property type="molecule type" value="Genomic_DNA"/>
</dbReference>
<dbReference type="InterPro" id="IPR019414">
    <property type="entry name" value="Rtp1_C2"/>
</dbReference>
<dbReference type="PANTHER" id="PTHR20959">
    <property type="entry name" value="TRANSPORT AND GOLGI ORGANIZATION PROTEIN 6 FAMILY MEMBER"/>
    <property type="match status" value="1"/>
</dbReference>
<dbReference type="Pfam" id="PF23565">
    <property type="entry name" value="ARM_TANGO6"/>
    <property type="match status" value="1"/>
</dbReference>
<evidence type="ECO:0000256" key="2">
    <source>
        <dbReference type="SAM" id="MobiDB-lite"/>
    </source>
</evidence>
<dbReference type="FunFam" id="1.25.10.10:FF:000429">
    <property type="entry name" value="Transport and golgi organization 6 homolog"/>
    <property type="match status" value="1"/>
</dbReference>
<comment type="caution">
    <text evidence="4">The sequence shown here is derived from an EMBL/GenBank/DDBJ whole genome shotgun (WGS) entry which is preliminary data.</text>
</comment>
<sequence>APAWLRRLCGHLLSERLLRPGGVQAVVRGVLEGTDGDAGTEAAALDWRKCDAVGKILAACPQQCLSLEDYYRQVCPQILDLLHIQDKVAARQFQRVATTTLLTMAREQPQLAERHLLQPLLAPLRRCSEAAELALEDLAAGAVLVSEAELGSCVEDVLKVYVVGNDSSSLLLGSLQSVLGVVFSLYSFAKQNVSYLRAPCQDILLWFLEKAEREQSLAVLEGLARLNSHVPTLHPRCQLRVGSEGGATIVMEETISDCSSDEDEALYQKISSEQCHVESLVELLSHCQKSGLAGDFFIHCLKELTQVAAEDEAAPNPAVEPGGSLLELEQYQARQGRKLLVLQLVAALCEGVSDTVFTDMVQVQEFVAAVLHRACVHPARGPGAAAEAQTLAMAMGLVAAVLGGAVQLQSSDFVVLKRLVPLLEELSRTYPEPLTQELASDLRIAICTHGACSPSAVGAAADGVLGRKPGTGALSPAGVPSRAPSPSLSRHGHGSPSAHRERSKEQSARREPSASSASPAPCADSPAPAGLQELLVAAYDPQPPSRAAALRHLASLVTQRDPEALQLQEKLLQVFLENVQHEDAFVYLSAIQGIALLSSEYPERILPVLLARYECPAQGTEDAAAAVTRMKLGEVLMRVTRALGDMVFQHREPLIRAFLRGARDPDGALRASSLSNLGELCQHLGFQLGSIIQEVTCCVTSIARTDPEAEVRRAAVHVVVVLLRGLSEKVTEVLRDVLRDLYRLLKHVVTAERDGATVLHAQLALEELDTAVRRVLFPPQTLEKKIVVLP</sequence>
<dbReference type="SUPFAM" id="SSF48371">
    <property type="entry name" value="ARM repeat"/>
    <property type="match status" value="1"/>
</dbReference>
<dbReference type="GO" id="GO:0009306">
    <property type="term" value="P:protein secretion"/>
    <property type="evidence" value="ECO:0007669"/>
    <property type="project" value="TreeGrafter"/>
</dbReference>
<feature type="non-terminal residue" evidence="4">
    <location>
        <position position="790"/>
    </location>
</feature>
<organism evidence="4 5">
    <name type="scientific">Struthidea cinerea</name>
    <dbReference type="NCBI Taxonomy" id="181839"/>
    <lineage>
        <taxon>Eukaryota</taxon>
        <taxon>Metazoa</taxon>
        <taxon>Chordata</taxon>
        <taxon>Craniata</taxon>
        <taxon>Vertebrata</taxon>
        <taxon>Euteleostomi</taxon>
        <taxon>Archelosauria</taxon>
        <taxon>Archosauria</taxon>
        <taxon>Dinosauria</taxon>
        <taxon>Saurischia</taxon>
        <taxon>Theropoda</taxon>
        <taxon>Coelurosauria</taxon>
        <taxon>Aves</taxon>
        <taxon>Neognathae</taxon>
        <taxon>Neoaves</taxon>
        <taxon>Telluraves</taxon>
        <taxon>Australaves</taxon>
        <taxon>Passeriformes</taxon>
        <taxon>Corvoidea</taxon>
        <taxon>Corcoracidae</taxon>
        <taxon>Struthidea</taxon>
    </lineage>
</organism>
<feature type="non-terminal residue" evidence="4">
    <location>
        <position position="1"/>
    </location>
</feature>
<evidence type="ECO:0000313" key="5">
    <source>
        <dbReference type="Proteomes" id="UP000548317"/>
    </source>
</evidence>
<dbReference type="PROSITE" id="PS51379">
    <property type="entry name" value="4FE4S_FER_2"/>
    <property type="match status" value="1"/>
</dbReference>
<feature type="domain" description="4Fe-4S ferredoxin-type" evidence="3">
    <location>
        <begin position="41"/>
        <end position="70"/>
    </location>
</feature>
<comment type="similarity">
    <text evidence="1">Belongs to the Tango6 family.</text>
</comment>
<accession>A0A7K8F762</accession>
<feature type="region of interest" description="Disordered" evidence="2">
    <location>
        <begin position="471"/>
        <end position="525"/>
    </location>
</feature>
<feature type="compositionally biased region" description="Low complexity" evidence="2">
    <location>
        <begin position="513"/>
        <end position="525"/>
    </location>
</feature>
<dbReference type="Pfam" id="PF10363">
    <property type="entry name" value="RTP1_C1"/>
    <property type="match status" value="1"/>
</dbReference>
<dbReference type="InterPro" id="IPR019451">
    <property type="entry name" value="Rtp1_C1"/>
</dbReference>
<protein>
    <submittedName>
        <fullName evidence="4">TNG6 protein</fullName>
    </submittedName>
</protein>
<dbReference type="InterPro" id="IPR057407">
    <property type="entry name" value="HEAT_TANGO6"/>
</dbReference>
<evidence type="ECO:0000313" key="4">
    <source>
        <dbReference type="EMBL" id="NXB59361.1"/>
    </source>
</evidence>
<evidence type="ECO:0000256" key="1">
    <source>
        <dbReference type="ARBA" id="ARBA00005724"/>
    </source>
</evidence>
<dbReference type="Proteomes" id="UP000548317">
    <property type="component" value="Unassembled WGS sequence"/>
</dbReference>
<dbReference type="InterPro" id="IPR039600">
    <property type="entry name" value="TANGO6/Rtp1"/>
</dbReference>
<feature type="compositionally biased region" description="Basic and acidic residues" evidence="2">
    <location>
        <begin position="498"/>
        <end position="512"/>
    </location>
</feature>
<gene>
    <name evidence="4" type="primary">Tango6</name>
    <name evidence="4" type="ORF">STRCIN_R05164</name>
</gene>
<dbReference type="InterPro" id="IPR017896">
    <property type="entry name" value="4Fe4S_Fe-S-bd"/>
</dbReference>
<name>A0A7K8F762_9CORV</name>
<dbReference type="AlphaFoldDB" id="A0A7K8F762"/>
<keyword evidence="5" id="KW-1185">Reference proteome</keyword>
<dbReference type="InterPro" id="IPR016024">
    <property type="entry name" value="ARM-type_fold"/>
</dbReference>
<proteinExistence type="inferred from homology"/>
<reference evidence="4 5" key="1">
    <citation type="submission" date="2019-09" db="EMBL/GenBank/DDBJ databases">
        <title>Bird 10,000 Genomes (B10K) Project - Family phase.</title>
        <authorList>
            <person name="Zhang G."/>
        </authorList>
    </citation>
    <scope>NUCLEOTIDE SEQUENCE [LARGE SCALE GENOMIC DNA]</scope>
    <source>
        <strain evidence="4">B10K-DU-029-33</strain>
        <tissue evidence="4">Heart</tissue>
    </source>
</reference>
<dbReference type="Pfam" id="PF10304">
    <property type="entry name" value="RTP1_C2"/>
    <property type="match status" value="1"/>
</dbReference>
<evidence type="ECO:0000259" key="3">
    <source>
        <dbReference type="PROSITE" id="PS51379"/>
    </source>
</evidence>
<dbReference type="InterPro" id="IPR011989">
    <property type="entry name" value="ARM-like"/>
</dbReference>
<dbReference type="Gene3D" id="1.25.10.10">
    <property type="entry name" value="Leucine-rich Repeat Variant"/>
    <property type="match status" value="1"/>
</dbReference>